<dbReference type="WBParaSite" id="HPBE_0001889101-mRNA-1">
    <property type="protein sequence ID" value="HPBE_0001889101-mRNA-1"/>
    <property type="gene ID" value="HPBE_0001889101"/>
</dbReference>
<reference evidence="3" key="2">
    <citation type="submission" date="2019-09" db="UniProtKB">
        <authorList>
            <consortium name="WormBaseParasite"/>
        </authorList>
    </citation>
    <scope>IDENTIFICATION</scope>
</reference>
<accession>A0A183GA72</accession>
<dbReference type="AlphaFoldDB" id="A0A183GA72"/>
<sequence>MCTWARARWFVVERTLTLIALDGSSITLLPLHHPPLQKKRCRRIATEEQRDGDAHCFPSHPEQLSKIRITETVDLAEILLAASGSLSNFFTTSWCHCDSRSAAPRCRVSMHMTTTKLVFATDHRLCPSSHEERVVVVFCADDAGVGRPHMEMFDVRTKSTKCACKQLLMAENNSKTVRCPGV</sequence>
<evidence type="ECO:0000313" key="3">
    <source>
        <dbReference type="WBParaSite" id="HPBE_0001889101-mRNA-1"/>
    </source>
</evidence>
<protein>
    <submittedName>
        <fullName evidence="3">Phlebovirus glycoprotein G2 fusion domain-containing protein</fullName>
    </submittedName>
</protein>
<proteinExistence type="predicted"/>
<name>A0A183GA72_HELPZ</name>
<keyword evidence="2" id="KW-1185">Reference proteome</keyword>
<evidence type="ECO:0000313" key="1">
    <source>
        <dbReference type="EMBL" id="VDP13252.1"/>
    </source>
</evidence>
<gene>
    <name evidence="1" type="ORF">HPBE_LOCUS18889</name>
</gene>
<dbReference type="EMBL" id="UZAH01030980">
    <property type="protein sequence ID" value="VDP13252.1"/>
    <property type="molecule type" value="Genomic_DNA"/>
</dbReference>
<organism evidence="2 3">
    <name type="scientific">Heligmosomoides polygyrus</name>
    <name type="common">Parasitic roundworm</name>
    <dbReference type="NCBI Taxonomy" id="6339"/>
    <lineage>
        <taxon>Eukaryota</taxon>
        <taxon>Metazoa</taxon>
        <taxon>Ecdysozoa</taxon>
        <taxon>Nematoda</taxon>
        <taxon>Chromadorea</taxon>
        <taxon>Rhabditida</taxon>
        <taxon>Rhabditina</taxon>
        <taxon>Rhabditomorpha</taxon>
        <taxon>Strongyloidea</taxon>
        <taxon>Heligmosomidae</taxon>
        <taxon>Heligmosomoides</taxon>
    </lineage>
</organism>
<dbReference type="Proteomes" id="UP000050761">
    <property type="component" value="Unassembled WGS sequence"/>
</dbReference>
<reference evidence="1 2" key="1">
    <citation type="submission" date="2018-11" db="EMBL/GenBank/DDBJ databases">
        <authorList>
            <consortium name="Pathogen Informatics"/>
        </authorList>
    </citation>
    <scope>NUCLEOTIDE SEQUENCE [LARGE SCALE GENOMIC DNA]</scope>
</reference>
<accession>A0A3P8AGJ7</accession>
<evidence type="ECO:0000313" key="2">
    <source>
        <dbReference type="Proteomes" id="UP000050761"/>
    </source>
</evidence>